<dbReference type="Proteomes" id="UP001175228">
    <property type="component" value="Unassembled WGS sequence"/>
</dbReference>
<sequence length="255" mass="29918">MSFHDGAPMASILDGIDLKSIVMVLEDHQIFVGPSILNNREYLYYFIGNCNDIRQDAVRNDIVRRFHRVDQVCLKLSTSLCITGHPLHTARLVEPFGYVEATVRGHHKDGIVEALRIYRNKFFLQHSAMVFWMTRVEEFEEARILVKDHRLNSTLPVFRSDITVVDVLNGLPLRRACEILESLHDVLTEMTYRKDVFIQFCAILPLNISDQFVLELKREYENRIHYAKRLRTETQTDEESFMCPVDEELHGWWYS</sequence>
<dbReference type="EMBL" id="JAUEPU010000007">
    <property type="protein sequence ID" value="KAK0500860.1"/>
    <property type="molecule type" value="Genomic_DNA"/>
</dbReference>
<comment type="caution">
    <text evidence="1">The sequence shown here is derived from an EMBL/GenBank/DDBJ whole genome shotgun (WGS) entry which is preliminary data.</text>
</comment>
<evidence type="ECO:0000313" key="2">
    <source>
        <dbReference type="Proteomes" id="UP001175228"/>
    </source>
</evidence>
<name>A0AA39QDI9_9AGAR</name>
<gene>
    <name evidence="1" type="ORF">EDD18DRAFT_1101846</name>
</gene>
<keyword evidence="2" id="KW-1185">Reference proteome</keyword>
<evidence type="ECO:0000313" key="1">
    <source>
        <dbReference type="EMBL" id="KAK0500860.1"/>
    </source>
</evidence>
<accession>A0AA39QDI9</accession>
<dbReference type="AlphaFoldDB" id="A0AA39QDI9"/>
<organism evidence="1 2">
    <name type="scientific">Armillaria luteobubalina</name>
    <dbReference type="NCBI Taxonomy" id="153913"/>
    <lineage>
        <taxon>Eukaryota</taxon>
        <taxon>Fungi</taxon>
        <taxon>Dikarya</taxon>
        <taxon>Basidiomycota</taxon>
        <taxon>Agaricomycotina</taxon>
        <taxon>Agaricomycetes</taxon>
        <taxon>Agaricomycetidae</taxon>
        <taxon>Agaricales</taxon>
        <taxon>Marasmiineae</taxon>
        <taxon>Physalacriaceae</taxon>
        <taxon>Armillaria</taxon>
    </lineage>
</organism>
<protein>
    <submittedName>
        <fullName evidence="1">Uncharacterized protein</fullName>
    </submittedName>
</protein>
<reference evidence="1" key="1">
    <citation type="submission" date="2023-06" db="EMBL/GenBank/DDBJ databases">
        <authorList>
            <consortium name="Lawrence Berkeley National Laboratory"/>
            <person name="Ahrendt S."/>
            <person name="Sahu N."/>
            <person name="Indic B."/>
            <person name="Wong-Bajracharya J."/>
            <person name="Merenyi Z."/>
            <person name="Ke H.-M."/>
            <person name="Monk M."/>
            <person name="Kocsube S."/>
            <person name="Drula E."/>
            <person name="Lipzen A."/>
            <person name="Balint B."/>
            <person name="Henrissat B."/>
            <person name="Andreopoulos B."/>
            <person name="Martin F.M."/>
            <person name="Harder C.B."/>
            <person name="Rigling D."/>
            <person name="Ford K.L."/>
            <person name="Foster G.D."/>
            <person name="Pangilinan J."/>
            <person name="Papanicolaou A."/>
            <person name="Barry K."/>
            <person name="LaButti K."/>
            <person name="Viragh M."/>
            <person name="Koriabine M."/>
            <person name="Yan M."/>
            <person name="Riley R."/>
            <person name="Champramary S."/>
            <person name="Plett K.L."/>
            <person name="Tsai I.J."/>
            <person name="Slot J."/>
            <person name="Sipos G."/>
            <person name="Plett J."/>
            <person name="Nagy L.G."/>
            <person name="Grigoriev I.V."/>
        </authorList>
    </citation>
    <scope>NUCLEOTIDE SEQUENCE</scope>
    <source>
        <strain evidence="1">HWK02</strain>
    </source>
</reference>
<proteinExistence type="predicted"/>